<comment type="caution">
    <text evidence="1">The sequence shown here is derived from an EMBL/GenBank/DDBJ whole genome shotgun (WGS) entry which is preliminary data.</text>
</comment>
<feature type="non-terminal residue" evidence="1">
    <location>
        <position position="277"/>
    </location>
</feature>
<name>X1BXL6_9ZZZZ</name>
<gene>
    <name evidence="1" type="ORF">S01H4_47594</name>
</gene>
<reference evidence="1" key="1">
    <citation type="journal article" date="2014" name="Front. Microbiol.">
        <title>High frequency of phylogenetically diverse reductive dehalogenase-homologous genes in deep subseafloor sedimentary metagenomes.</title>
        <authorList>
            <person name="Kawai M."/>
            <person name="Futagami T."/>
            <person name="Toyoda A."/>
            <person name="Takaki Y."/>
            <person name="Nishi S."/>
            <person name="Hori S."/>
            <person name="Arai W."/>
            <person name="Tsubouchi T."/>
            <person name="Morono Y."/>
            <person name="Uchiyama I."/>
            <person name="Ito T."/>
            <person name="Fujiyama A."/>
            <person name="Inagaki F."/>
            <person name="Takami H."/>
        </authorList>
    </citation>
    <scope>NUCLEOTIDE SEQUENCE</scope>
    <source>
        <strain evidence="1">Expedition CK06-06</strain>
    </source>
</reference>
<dbReference type="AlphaFoldDB" id="X1BXL6"/>
<feature type="non-terminal residue" evidence="1">
    <location>
        <position position="1"/>
    </location>
</feature>
<organism evidence="1">
    <name type="scientific">marine sediment metagenome</name>
    <dbReference type="NCBI Taxonomy" id="412755"/>
    <lineage>
        <taxon>unclassified sequences</taxon>
        <taxon>metagenomes</taxon>
        <taxon>ecological metagenomes</taxon>
    </lineage>
</organism>
<protein>
    <submittedName>
        <fullName evidence="1">Uncharacterized protein</fullName>
    </submittedName>
</protein>
<accession>X1BXL6</accession>
<dbReference type="EMBL" id="BART01026742">
    <property type="protein sequence ID" value="GAH00531.1"/>
    <property type="molecule type" value="Genomic_DNA"/>
</dbReference>
<evidence type="ECO:0000313" key="1">
    <source>
        <dbReference type="EMBL" id="GAH00531.1"/>
    </source>
</evidence>
<proteinExistence type="predicted"/>
<sequence>ESEVTLSSEKETTSAVPIGRALGNWGPWKRWSRYREFRREDLEEPRFWQKRDPKENAQGRLPEDEHVQVPAIWVTELYTPSTVAGLLAGIADLGWEFGRSHADSLTKWMSDAREGRGAGWTSLGLVSPPKDPHFMRERTAPLPEGIRAALPVLISVTPSVTALVIAFLMEDDSADLLDEPLRASFSTRRDPLFRPWHVVRYVFRNGSARFGHSIHSPDIIRRDRIKSSMRELERGCINWVRRHLPGAFASLRDVSFPTATLLVTEKVSPLTEEAGRI</sequence>